<sequence>MAVVSVPTAQQDMAGQASLVAGEGAGGLSEPQLVPLGLLLPADSPRRSADNADHARSLAESENGFPPITVHRPSMRVIDGMYRVRAAELRGQAHIEVRFFDGSPEDAFVLAVRSNIGHGLPLSLAERKAAAARIVLSHAHWSDRAIAAVTGLAAKTVASLRRSAARGTEQPQARIGRDGRRRPLDSAEGRRRAVELITRSPQASLREVAKAAGISPGTVRDVRRRLASGLDPIPAQRRAAARPAPAAPPRGAQPAAVRSGGQVRARITAARTHPSLARPAAAGAAGRVLGPAALRGGADRDREAMFKALCRDPSLRHSETGRLLLRMLEMHAMAPQQWQAVTDAVPAHCADLVRALAAECARSWQEFATVVARGRCA</sequence>
<dbReference type="KEGG" id="sct:SCAT_5797"/>
<accession>G8X1E0</accession>
<evidence type="ECO:0000313" key="4">
    <source>
        <dbReference type="Proteomes" id="UP000007842"/>
    </source>
</evidence>
<organism evidence="3 4">
    <name type="scientific">Streptantibioticus cattleyicolor (strain ATCC 35852 / DSM 46488 / JCM 4925 / NBRC 14057 / NRRL 8057)</name>
    <name type="common">Streptomyces cattleya</name>
    <dbReference type="NCBI Taxonomy" id="1003195"/>
    <lineage>
        <taxon>Bacteria</taxon>
        <taxon>Bacillati</taxon>
        <taxon>Actinomycetota</taxon>
        <taxon>Actinomycetes</taxon>
        <taxon>Kitasatosporales</taxon>
        <taxon>Streptomycetaceae</taxon>
        <taxon>Streptantibioticus</taxon>
    </lineage>
</organism>
<dbReference type="OrthoDB" id="3701787at2"/>
<feature type="region of interest" description="Disordered" evidence="1">
    <location>
        <begin position="229"/>
        <end position="260"/>
    </location>
</feature>
<dbReference type="SMART" id="SM00470">
    <property type="entry name" value="ParB"/>
    <property type="match status" value="1"/>
</dbReference>
<dbReference type="RefSeq" id="WP_014146498.1">
    <property type="nucleotide sequence ID" value="NC_016111.1"/>
</dbReference>
<dbReference type="InterPro" id="IPR036086">
    <property type="entry name" value="ParB/Sulfiredoxin_sf"/>
</dbReference>
<feature type="domain" description="ParB-like N-terminal" evidence="2">
    <location>
        <begin position="32"/>
        <end position="116"/>
    </location>
</feature>
<feature type="compositionally biased region" description="Low complexity" evidence="1">
    <location>
        <begin position="234"/>
        <end position="256"/>
    </location>
</feature>
<evidence type="ECO:0000256" key="1">
    <source>
        <dbReference type="SAM" id="MobiDB-lite"/>
    </source>
</evidence>
<feature type="region of interest" description="Disordered" evidence="1">
    <location>
        <begin position="161"/>
        <end position="191"/>
    </location>
</feature>
<dbReference type="InterPro" id="IPR003115">
    <property type="entry name" value="ParB_N"/>
</dbReference>
<feature type="region of interest" description="Disordered" evidence="1">
    <location>
        <begin position="45"/>
        <end position="70"/>
    </location>
</feature>
<evidence type="ECO:0000259" key="2">
    <source>
        <dbReference type="SMART" id="SM00470"/>
    </source>
</evidence>
<dbReference type="PATRIC" id="fig|1003195.11.peg.7205"/>
<name>F8JU13_STREN</name>
<dbReference type="AlphaFoldDB" id="F8JU13"/>
<dbReference type="STRING" id="1003195.SCATT_57970"/>
<dbReference type="KEGG" id="scy:SCATT_57970"/>
<feature type="compositionally biased region" description="Basic and acidic residues" evidence="1">
    <location>
        <begin position="175"/>
        <end position="191"/>
    </location>
</feature>
<proteinExistence type="predicted"/>
<dbReference type="SUPFAM" id="SSF110849">
    <property type="entry name" value="ParB/Sulfiredoxin"/>
    <property type="match status" value="1"/>
</dbReference>
<dbReference type="EMBL" id="CP003219">
    <property type="protein sequence ID" value="AEW98168.1"/>
    <property type="molecule type" value="Genomic_DNA"/>
</dbReference>
<dbReference type="Proteomes" id="UP000007842">
    <property type="component" value="Chromosome"/>
</dbReference>
<gene>
    <name evidence="3" type="ordered locus">SCATT_57970</name>
</gene>
<dbReference type="eggNOG" id="COG1475">
    <property type="taxonomic scope" value="Bacteria"/>
</dbReference>
<protein>
    <submittedName>
        <fullName evidence="3">Transcriptional regulator protein</fullName>
    </submittedName>
</protein>
<dbReference type="HOGENOM" id="CLU_053341_0_0_11"/>
<evidence type="ECO:0000313" key="3">
    <source>
        <dbReference type="EMBL" id="AEW98168.1"/>
    </source>
</evidence>
<feature type="compositionally biased region" description="Basic and acidic residues" evidence="1">
    <location>
        <begin position="45"/>
        <end position="59"/>
    </location>
</feature>
<keyword evidence="4" id="KW-1185">Reference proteome</keyword>
<reference evidence="4" key="1">
    <citation type="submission" date="2011-12" db="EMBL/GenBank/DDBJ databases">
        <title>Complete genome sequence of Streptomyces cattleya strain DSM 46488.</title>
        <authorList>
            <person name="Ou H.-Y."/>
            <person name="Li P."/>
            <person name="Zhao C."/>
            <person name="O'Hagan D."/>
            <person name="Deng Z."/>
        </authorList>
    </citation>
    <scope>NUCLEOTIDE SEQUENCE [LARGE SCALE GENOMIC DNA]</scope>
    <source>
        <strain evidence="4">ATCC 35852 / DSM 46488 / JCM 4925 / NBRC 14057 / NRRL 8057</strain>
    </source>
</reference>
<accession>F8JU13</accession>